<evidence type="ECO:0000256" key="4">
    <source>
        <dbReference type="ARBA" id="ARBA00023014"/>
    </source>
</evidence>
<protein>
    <submittedName>
        <fullName evidence="6">Radical SAM protein</fullName>
    </submittedName>
</protein>
<evidence type="ECO:0000313" key="6">
    <source>
        <dbReference type="EMBL" id="RGD58441.1"/>
    </source>
</evidence>
<dbReference type="PANTHER" id="PTHR11228">
    <property type="entry name" value="RADICAL SAM DOMAIN PROTEIN"/>
    <property type="match status" value="1"/>
</dbReference>
<evidence type="ECO:0000259" key="5">
    <source>
        <dbReference type="PROSITE" id="PS51918"/>
    </source>
</evidence>
<dbReference type="InterPro" id="IPR013785">
    <property type="entry name" value="Aldolase_TIM"/>
</dbReference>
<dbReference type="Proteomes" id="UP000263377">
    <property type="component" value="Unassembled WGS sequence"/>
</dbReference>
<dbReference type="RefSeq" id="WP_117487027.1">
    <property type="nucleotide sequence ID" value="NZ_QVIG01000001.1"/>
</dbReference>
<accession>A0A372ZRP7</accession>
<dbReference type="GO" id="GO:0003824">
    <property type="term" value="F:catalytic activity"/>
    <property type="evidence" value="ECO:0007669"/>
    <property type="project" value="InterPro"/>
</dbReference>
<keyword evidence="1" id="KW-0949">S-adenosyl-L-methionine</keyword>
<evidence type="ECO:0000256" key="2">
    <source>
        <dbReference type="ARBA" id="ARBA00022723"/>
    </source>
</evidence>
<comment type="caution">
    <text evidence="6">The sequence shown here is derived from an EMBL/GenBank/DDBJ whole genome shotgun (WGS) entry which is preliminary data.</text>
</comment>
<keyword evidence="3" id="KW-0408">Iron</keyword>
<dbReference type="EMBL" id="QVIG01000001">
    <property type="protein sequence ID" value="RGD58441.1"/>
    <property type="molecule type" value="Genomic_DNA"/>
</dbReference>
<gene>
    <name evidence="6" type="ORF">DR950_12200</name>
</gene>
<dbReference type="CDD" id="cd01335">
    <property type="entry name" value="Radical_SAM"/>
    <property type="match status" value="1"/>
</dbReference>
<dbReference type="SFLD" id="SFLDS00029">
    <property type="entry name" value="Radical_SAM"/>
    <property type="match status" value="1"/>
</dbReference>
<dbReference type="InterPro" id="IPR007197">
    <property type="entry name" value="rSAM"/>
</dbReference>
<dbReference type="InterPro" id="IPR050377">
    <property type="entry name" value="Radical_SAM_PqqE_MftC-like"/>
</dbReference>
<name>A0A372ZRP7_9ACTN</name>
<dbReference type="Pfam" id="PF04055">
    <property type="entry name" value="Radical_SAM"/>
    <property type="match status" value="1"/>
</dbReference>
<keyword evidence="2" id="KW-0479">Metal-binding</keyword>
<organism evidence="6 7">
    <name type="scientific">Kitasatospora xanthocidica</name>
    <dbReference type="NCBI Taxonomy" id="83382"/>
    <lineage>
        <taxon>Bacteria</taxon>
        <taxon>Bacillati</taxon>
        <taxon>Actinomycetota</taxon>
        <taxon>Actinomycetes</taxon>
        <taxon>Kitasatosporales</taxon>
        <taxon>Streptomycetaceae</taxon>
        <taxon>Kitasatospora</taxon>
    </lineage>
</organism>
<dbReference type="GO" id="GO:0051536">
    <property type="term" value="F:iron-sulfur cluster binding"/>
    <property type="evidence" value="ECO:0007669"/>
    <property type="project" value="UniProtKB-KW"/>
</dbReference>
<dbReference type="Gene3D" id="3.20.20.70">
    <property type="entry name" value="Aldolase class I"/>
    <property type="match status" value="1"/>
</dbReference>
<evidence type="ECO:0000256" key="3">
    <source>
        <dbReference type="ARBA" id="ARBA00023004"/>
    </source>
</evidence>
<dbReference type="PROSITE" id="PS51918">
    <property type="entry name" value="RADICAL_SAM"/>
    <property type="match status" value="1"/>
</dbReference>
<keyword evidence="7" id="KW-1185">Reference proteome</keyword>
<dbReference type="AlphaFoldDB" id="A0A372ZRP7"/>
<feature type="domain" description="Radical SAM core" evidence="5">
    <location>
        <begin position="117"/>
        <end position="330"/>
    </location>
</feature>
<sequence>MSTRQHVEILPPHPLRAGYDRALERGSIADDFQRRLEPAHFNPGYLGALTSRVEQALVRDPADEAMRWRLAFLLLQNNATAAAVERAEELLADATLPQARRLAHLVAGIRGRADRPRTGRRVRRVNWSINNRCPMSCQGCYNPFAAEQIDLAQADRIIGKLAAHGTTDLVLAGGDPLLWPPIFDVVDHAIAAGLKVGLDTTGYTLTAEKLARLRGLSSLRLPLDAVTADVQRAFRRSPDSNLLRALLESLALCDAEGFDRVRVHTVASAENLHQLPELAAEIMSHPSVAQWVIFQWWGRRASPDTVRRLGVAVEDVREVVDGIRRDHPGREIHLAESSERELLNWMIQSSGQVVTFGSGAEEEFILGNLLTDEVEEILTHPILDFEAMSRGIPVTPGTRFPGADGELPSAEG</sequence>
<evidence type="ECO:0000313" key="7">
    <source>
        <dbReference type="Proteomes" id="UP000263377"/>
    </source>
</evidence>
<dbReference type="PANTHER" id="PTHR11228:SF7">
    <property type="entry name" value="PQQA PEPTIDE CYCLASE"/>
    <property type="match status" value="1"/>
</dbReference>
<dbReference type="SUPFAM" id="SSF102114">
    <property type="entry name" value="Radical SAM enzymes"/>
    <property type="match status" value="1"/>
</dbReference>
<evidence type="ECO:0000256" key="1">
    <source>
        <dbReference type="ARBA" id="ARBA00022691"/>
    </source>
</evidence>
<proteinExistence type="predicted"/>
<reference evidence="6 7" key="1">
    <citation type="submission" date="2018-08" db="EMBL/GenBank/DDBJ databases">
        <title>Diversity &amp; Physiological Properties of Lignin-Decomposing Actinobacteria from Soil.</title>
        <authorList>
            <person name="Roh S.G."/>
            <person name="Kim S.B."/>
        </authorList>
    </citation>
    <scope>NUCLEOTIDE SEQUENCE [LARGE SCALE GENOMIC DNA]</scope>
    <source>
        <strain evidence="6 7">MMS17-GH009</strain>
    </source>
</reference>
<dbReference type="SFLD" id="SFLDG01067">
    <property type="entry name" value="SPASM/twitch_domain_containing"/>
    <property type="match status" value="1"/>
</dbReference>
<keyword evidence="4" id="KW-0411">Iron-sulfur</keyword>
<dbReference type="GO" id="GO:0046872">
    <property type="term" value="F:metal ion binding"/>
    <property type="evidence" value="ECO:0007669"/>
    <property type="project" value="UniProtKB-KW"/>
</dbReference>
<dbReference type="InterPro" id="IPR058240">
    <property type="entry name" value="rSAM_sf"/>
</dbReference>